<gene>
    <name evidence="3" type="primary">polS</name>
    <name evidence="3" type="ORF">CFX0092_A3094</name>
</gene>
<dbReference type="EMBL" id="LN890655">
    <property type="protein sequence ID" value="CUS04972.2"/>
    <property type="molecule type" value="Genomic_DNA"/>
</dbReference>
<dbReference type="FunFam" id="3.40.50.720:FF:000084">
    <property type="entry name" value="Short-chain dehydrogenase reductase"/>
    <property type="match status" value="1"/>
</dbReference>
<dbReference type="Proteomes" id="UP000215027">
    <property type="component" value="Chromosome I"/>
</dbReference>
<dbReference type="InterPro" id="IPR002347">
    <property type="entry name" value="SDR_fam"/>
</dbReference>
<reference evidence="3" key="1">
    <citation type="submission" date="2016-01" db="EMBL/GenBank/DDBJ databases">
        <authorList>
            <person name="Mcilroy J.S."/>
            <person name="Karst M S."/>
            <person name="Albertsen M."/>
        </authorList>
    </citation>
    <scope>NUCLEOTIDE SEQUENCE</scope>
    <source>
        <strain evidence="3">Cfx-K</strain>
    </source>
</reference>
<dbReference type="AlphaFoldDB" id="A0A160T5A1"/>
<dbReference type="Gene3D" id="3.40.50.720">
    <property type="entry name" value="NAD(P)-binding Rossmann-like Domain"/>
    <property type="match status" value="1"/>
</dbReference>
<organism evidence="3 4">
    <name type="scientific">Candidatus Promineifilum breve</name>
    <dbReference type="NCBI Taxonomy" id="1806508"/>
    <lineage>
        <taxon>Bacteria</taxon>
        <taxon>Bacillati</taxon>
        <taxon>Chloroflexota</taxon>
        <taxon>Ardenticatenia</taxon>
        <taxon>Candidatus Promineifilales</taxon>
        <taxon>Candidatus Promineifilaceae</taxon>
        <taxon>Candidatus Promineifilum</taxon>
    </lineage>
</organism>
<dbReference type="PANTHER" id="PTHR43943">
    <property type="entry name" value="DEHYDROGENASE/REDUCTASE (SDR FAMILY) MEMBER 4"/>
    <property type="match status" value="1"/>
</dbReference>
<accession>A0A160T5A1</accession>
<dbReference type="InterPro" id="IPR036291">
    <property type="entry name" value="NAD(P)-bd_dom_sf"/>
</dbReference>
<dbReference type="PROSITE" id="PS00061">
    <property type="entry name" value="ADH_SHORT"/>
    <property type="match status" value="1"/>
</dbReference>
<dbReference type="RefSeq" id="WP_095044242.1">
    <property type="nucleotide sequence ID" value="NZ_LN890655.1"/>
</dbReference>
<comment type="similarity">
    <text evidence="1">Belongs to the short-chain dehydrogenases/reductases (SDR) family.</text>
</comment>
<dbReference type="SUPFAM" id="SSF51735">
    <property type="entry name" value="NAD(P)-binding Rossmann-fold domains"/>
    <property type="match status" value="1"/>
</dbReference>
<dbReference type="KEGG" id="pbf:CFX0092_A3094"/>
<dbReference type="OrthoDB" id="9779552at2"/>
<dbReference type="GO" id="GO:0003939">
    <property type="term" value="F:L-iditol 2-dehydrogenase (NAD+) activity"/>
    <property type="evidence" value="ECO:0007669"/>
    <property type="project" value="UniProtKB-EC"/>
</dbReference>
<dbReference type="Pfam" id="PF13561">
    <property type="entry name" value="adh_short_C2"/>
    <property type="match status" value="1"/>
</dbReference>
<name>A0A160T5A1_9CHLR</name>
<dbReference type="CDD" id="cd05233">
    <property type="entry name" value="SDR_c"/>
    <property type="match status" value="1"/>
</dbReference>
<keyword evidence="4" id="KW-1185">Reference proteome</keyword>
<dbReference type="PANTHER" id="PTHR43943:SF2">
    <property type="entry name" value="DEHYDROGENASE_REDUCTASE 4"/>
    <property type="match status" value="1"/>
</dbReference>
<evidence type="ECO:0000313" key="3">
    <source>
        <dbReference type="EMBL" id="CUS04972.2"/>
    </source>
</evidence>
<dbReference type="PRINTS" id="PR00081">
    <property type="entry name" value="GDHRDH"/>
</dbReference>
<sequence>MTAANFDLTGKVALITGGSRGIGLAIAEAYVAAGAHVALAGRKQEAVDAAAESIRRAGGQALAVAAHTGDGAAVTALVERVVAEYGGIDILVNNAATNPHFGPFLTAEDSHWDKIFDVNVKGYFRVAKACIPFMRARGGGKVINMASVAGLEPQRMMGVYCVSKAAVLMMTQVLAAETAADNIQVNAIAPGFVKTKFSQVLWSTPDIHDRLVTAIPAGRMAEAEEIAGIAVYLASAASSFTTGATFVVDGGQLANGLNVGG</sequence>
<protein>
    <submittedName>
        <fullName evidence="3">Sorbitol dehydrogenase</fullName>
        <ecNumber evidence="3">1.1.1.14</ecNumber>
    </submittedName>
</protein>
<dbReference type="NCBIfam" id="NF005559">
    <property type="entry name" value="PRK07231.1"/>
    <property type="match status" value="1"/>
</dbReference>
<dbReference type="PRINTS" id="PR00080">
    <property type="entry name" value="SDRFAMILY"/>
</dbReference>
<keyword evidence="2 3" id="KW-0560">Oxidoreductase</keyword>
<dbReference type="InterPro" id="IPR020904">
    <property type="entry name" value="Sc_DH/Rdtase_CS"/>
</dbReference>
<evidence type="ECO:0000256" key="2">
    <source>
        <dbReference type="ARBA" id="ARBA00023002"/>
    </source>
</evidence>
<dbReference type="EC" id="1.1.1.14" evidence="3"/>
<evidence type="ECO:0000256" key="1">
    <source>
        <dbReference type="ARBA" id="ARBA00006484"/>
    </source>
</evidence>
<evidence type="ECO:0000313" key="4">
    <source>
        <dbReference type="Proteomes" id="UP000215027"/>
    </source>
</evidence>
<proteinExistence type="inferred from homology"/>